<evidence type="ECO:0000259" key="2">
    <source>
        <dbReference type="PROSITE" id="PS50887"/>
    </source>
</evidence>
<evidence type="ECO:0000313" key="3">
    <source>
        <dbReference type="EMBL" id="GAA3974156.1"/>
    </source>
</evidence>
<dbReference type="SUPFAM" id="SSF55785">
    <property type="entry name" value="PYP-like sensor domain (PAS domain)"/>
    <property type="match status" value="1"/>
</dbReference>
<feature type="domain" description="GGDEF" evidence="2">
    <location>
        <begin position="188"/>
        <end position="316"/>
    </location>
</feature>
<organism evidence="3 4">
    <name type="scientific">Allohahella marinimesophila</name>
    <dbReference type="NCBI Taxonomy" id="1054972"/>
    <lineage>
        <taxon>Bacteria</taxon>
        <taxon>Pseudomonadati</taxon>
        <taxon>Pseudomonadota</taxon>
        <taxon>Gammaproteobacteria</taxon>
        <taxon>Oceanospirillales</taxon>
        <taxon>Hahellaceae</taxon>
        <taxon>Allohahella</taxon>
    </lineage>
</organism>
<dbReference type="SMART" id="SM00267">
    <property type="entry name" value="GGDEF"/>
    <property type="match status" value="1"/>
</dbReference>
<name>A0ABP7Q075_9GAMM</name>
<dbReference type="SUPFAM" id="SSF55073">
    <property type="entry name" value="Nucleotide cyclase"/>
    <property type="match status" value="1"/>
</dbReference>
<dbReference type="Proteomes" id="UP001501337">
    <property type="component" value="Unassembled WGS sequence"/>
</dbReference>
<dbReference type="EMBL" id="BAABBO010000018">
    <property type="protein sequence ID" value="GAA3974156.1"/>
    <property type="molecule type" value="Genomic_DNA"/>
</dbReference>
<feature type="domain" description="PAS" evidence="1">
    <location>
        <begin position="35"/>
        <end position="105"/>
    </location>
</feature>
<evidence type="ECO:0008006" key="5">
    <source>
        <dbReference type="Google" id="ProtNLM"/>
    </source>
</evidence>
<dbReference type="InterPro" id="IPR052163">
    <property type="entry name" value="DGC-Regulatory_Protein"/>
</dbReference>
<dbReference type="InterPro" id="IPR029787">
    <property type="entry name" value="Nucleotide_cyclase"/>
</dbReference>
<proteinExistence type="predicted"/>
<dbReference type="InterPro" id="IPR000014">
    <property type="entry name" value="PAS"/>
</dbReference>
<sequence>MNGSSDYNLDQGFSLFSWWHFFWTFMESVLALPEQPDLLPGIIDLLLDAVFVVDGDGYCVCVSSACERMFGYTRDELVGRRIIDLTHPEDRAMTELVAAKVKQGEAQHHFINRYVHKNGNTVHVMWSARWLEQEQLRLAVARDITDLKLAEARLHHLAHHDPLTDLPNRTLFQEAFDLALAQAGEKQEKMALLYLDLDLFKPINDRFGHEAGDQLLIAIAQRLNAEVRGSDIACRLGGDEFAILLTGLKATEVLATVLPKALMRLESVFSKPFLVGTELYQMTASVGCALFPDDGTDRETLFRGADSRMYAAKRAI</sequence>
<dbReference type="NCBIfam" id="TIGR00229">
    <property type="entry name" value="sensory_box"/>
    <property type="match status" value="1"/>
</dbReference>
<comment type="caution">
    <text evidence="3">The sequence shown here is derived from an EMBL/GenBank/DDBJ whole genome shotgun (WGS) entry which is preliminary data.</text>
</comment>
<gene>
    <name evidence="3" type="ORF">GCM10022278_34030</name>
</gene>
<dbReference type="Pfam" id="PF00990">
    <property type="entry name" value="GGDEF"/>
    <property type="match status" value="1"/>
</dbReference>
<dbReference type="PANTHER" id="PTHR46663">
    <property type="entry name" value="DIGUANYLATE CYCLASE DGCT-RELATED"/>
    <property type="match status" value="1"/>
</dbReference>
<accession>A0ABP7Q075</accession>
<protein>
    <recommendedName>
        <fullName evidence="5">PAS domain S-box-containing protein/diguanylate cyclase (GGDEF)-like protein</fullName>
    </recommendedName>
</protein>
<dbReference type="PROSITE" id="PS50887">
    <property type="entry name" value="GGDEF"/>
    <property type="match status" value="1"/>
</dbReference>
<dbReference type="SMART" id="SM00091">
    <property type="entry name" value="PAS"/>
    <property type="match status" value="1"/>
</dbReference>
<dbReference type="PANTHER" id="PTHR46663:SF3">
    <property type="entry name" value="SLL0267 PROTEIN"/>
    <property type="match status" value="1"/>
</dbReference>
<keyword evidence="4" id="KW-1185">Reference proteome</keyword>
<dbReference type="PROSITE" id="PS50112">
    <property type="entry name" value="PAS"/>
    <property type="match status" value="1"/>
</dbReference>
<reference evidence="4" key="1">
    <citation type="journal article" date="2019" name="Int. J. Syst. Evol. Microbiol.">
        <title>The Global Catalogue of Microorganisms (GCM) 10K type strain sequencing project: providing services to taxonomists for standard genome sequencing and annotation.</title>
        <authorList>
            <consortium name="The Broad Institute Genomics Platform"/>
            <consortium name="The Broad Institute Genome Sequencing Center for Infectious Disease"/>
            <person name="Wu L."/>
            <person name="Ma J."/>
        </authorList>
    </citation>
    <scope>NUCLEOTIDE SEQUENCE [LARGE SCALE GENOMIC DNA]</scope>
    <source>
        <strain evidence="4">JCM 17555</strain>
    </source>
</reference>
<dbReference type="Gene3D" id="3.30.70.270">
    <property type="match status" value="1"/>
</dbReference>
<dbReference type="NCBIfam" id="TIGR00254">
    <property type="entry name" value="GGDEF"/>
    <property type="match status" value="1"/>
</dbReference>
<dbReference type="InterPro" id="IPR035965">
    <property type="entry name" value="PAS-like_dom_sf"/>
</dbReference>
<dbReference type="CDD" id="cd01949">
    <property type="entry name" value="GGDEF"/>
    <property type="match status" value="1"/>
</dbReference>
<dbReference type="InterPro" id="IPR000160">
    <property type="entry name" value="GGDEF_dom"/>
</dbReference>
<evidence type="ECO:0000259" key="1">
    <source>
        <dbReference type="PROSITE" id="PS50112"/>
    </source>
</evidence>
<dbReference type="CDD" id="cd00130">
    <property type="entry name" value="PAS"/>
    <property type="match status" value="1"/>
</dbReference>
<dbReference type="Pfam" id="PF13426">
    <property type="entry name" value="PAS_9"/>
    <property type="match status" value="1"/>
</dbReference>
<dbReference type="InterPro" id="IPR043128">
    <property type="entry name" value="Rev_trsase/Diguanyl_cyclase"/>
</dbReference>
<dbReference type="Gene3D" id="3.30.450.20">
    <property type="entry name" value="PAS domain"/>
    <property type="match status" value="1"/>
</dbReference>
<evidence type="ECO:0000313" key="4">
    <source>
        <dbReference type="Proteomes" id="UP001501337"/>
    </source>
</evidence>